<keyword evidence="1" id="KW-0411">Iron-sulfur</keyword>
<protein>
    <submittedName>
        <fullName evidence="3">Oxidoreductase</fullName>
    </submittedName>
</protein>
<organism evidence="3">
    <name type="scientific">Hydrogenobacter sp</name>
    <dbReference type="NCBI Taxonomy" id="2152829"/>
    <lineage>
        <taxon>Bacteria</taxon>
        <taxon>Pseudomonadati</taxon>
        <taxon>Aquificota</taxon>
        <taxon>Aquificia</taxon>
        <taxon>Aquificales</taxon>
        <taxon>Aquificaceae</taxon>
        <taxon>Hydrogenobacter</taxon>
    </lineage>
</organism>
<dbReference type="SUPFAM" id="SSF63380">
    <property type="entry name" value="Riboflavin synthase domain-like"/>
    <property type="match status" value="1"/>
</dbReference>
<dbReference type="InterPro" id="IPR017938">
    <property type="entry name" value="Riboflavin_synthase-like_b-brl"/>
</dbReference>
<dbReference type="InterPro" id="IPR050353">
    <property type="entry name" value="PyrK_electron_transfer"/>
</dbReference>
<dbReference type="PANTHER" id="PTHR43513:SF3">
    <property type="entry name" value="DIHYDROOROTATE DEHYDROGENASE B (NAD(+)), ELECTRON TRANSFER SUBUNIT-RELATED"/>
    <property type="match status" value="1"/>
</dbReference>
<comment type="caution">
    <text evidence="3">The sequence shown here is derived from an EMBL/GenBank/DDBJ whole genome shotgun (WGS) entry which is preliminary data.</text>
</comment>
<reference evidence="3" key="1">
    <citation type="journal article" date="2020" name="mSystems">
        <title>Genome- and Community-Level Interaction Insights into Carbon Utilization and Element Cycling Functions of Hydrothermarchaeota in Hydrothermal Sediment.</title>
        <authorList>
            <person name="Zhou Z."/>
            <person name="Liu Y."/>
            <person name="Xu W."/>
            <person name="Pan J."/>
            <person name="Luo Z.H."/>
            <person name="Li M."/>
        </authorList>
    </citation>
    <scope>NUCLEOTIDE SEQUENCE [LARGE SCALE GENOMIC DNA]</scope>
    <source>
        <strain evidence="3">SpSt-132</strain>
    </source>
</reference>
<dbReference type="SUPFAM" id="SSF52343">
    <property type="entry name" value="Ferredoxin reductase-like, C-terminal NADP-linked domain"/>
    <property type="match status" value="1"/>
</dbReference>
<dbReference type="InterPro" id="IPR019480">
    <property type="entry name" value="Dihydroorotate_DH_Fe-S-bd"/>
</dbReference>
<evidence type="ECO:0000256" key="1">
    <source>
        <dbReference type="PIRSR" id="PIRSR006816-2"/>
    </source>
</evidence>
<comment type="cofactor">
    <cofactor evidence="1">
        <name>[2Fe-2S] cluster</name>
        <dbReference type="ChEBI" id="CHEBI:190135"/>
    </cofactor>
    <text evidence="1">Binds 1 [2Fe-2S] cluster per subunit.</text>
</comment>
<dbReference type="PANTHER" id="PTHR43513">
    <property type="entry name" value="DIHYDROOROTATE DEHYDROGENASE B (NAD(+)), ELECTRON TRANSFER SUBUNIT"/>
    <property type="match status" value="1"/>
</dbReference>
<sequence length="253" mass="28722">MYPILEKVRLSEEACLLKIKAPHIAVAEPGQFVMVQHTELSELIPLAILSTYEEGFTCLVKAVGRSTLELIEEAQELSYVAGPLGRPFPVRSYGRVAFYTHSWGIAPALMVARALKKEGNYLILFHTSEDFYLEEETKKVFDEVFQDSPKALDVNLVVSVGSNRLSKDILSLYPQTPIISMVNVHMLDAVGLCLVCRVLVDGEQRLACVDGPWFEAHKVDWDNLMERERAYEEQERIAFEEYNKLLKRKSLKA</sequence>
<feature type="domain" description="Dihydroorotate dehydrogenase electron transfer subunit iron-sulphur cluster binding" evidence="2">
    <location>
        <begin position="185"/>
        <end position="220"/>
    </location>
</feature>
<accession>A0A7C2V9J2</accession>
<gene>
    <name evidence="3" type="ORF">ENO47_02655</name>
</gene>
<dbReference type="GO" id="GO:0051537">
    <property type="term" value="F:2 iron, 2 sulfur cluster binding"/>
    <property type="evidence" value="ECO:0007669"/>
    <property type="project" value="UniProtKB-KW"/>
</dbReference>
<keyword evidence="1" id="KW-0479">Metal-binding</keyword>
<dbReference type="GO" id="GO:0006221">
    <property type="term" value="P:pyrimidine nucleotide biosynthetic process"/>
    <property type="evidence" value="ECO:0007669"/>
    <property type="project" value="InterPro"/>
</dbReference>
<evidence type="ECO:0000313" key="3">
    <source>
        <dbReference type="EMBL" id="HEW45559.1"/>
    </source>
</evidence>
<keyword evidence="1" id="KW-0001">2Fe-2S</keyword>
<feature type="binding site" evidence="1">
    <location>
        <position position="196"/>
    </location>
    <ligand>
        <name>[2Fe-2S] cluster</name>
        <dbReference type="ChEBI" id="CHEBI:190135"/>
    </ligand>
</feature>
<proteinExistence type="predicted"/>
<dbReference type="InterPro" id="IPR039261">
    <property type="entry name" value="FNR_nucleotide-bd"/>
</dbReference>
<dbReference type="GO" id="GO:0050660">
    <property type="term" value="F:flavin adenine dinucleotide binding"/>
    <property type="evidence" value="ECO:0007669"/>
    <property type="project" value="InterPro"/>
</dbReference>
<dbReference type="Gene3D" id="2.40.30.10">
    <property type="entry name" value="Translation factors"/>
    <property type="match status" value="1"/>
</dbReference>
<feature type="binding site" evidence="1">
    <location>
        <position position="208"/>
    </location>
    <ligand>
        <name>[2Fe-2S] cluster</name>
        <dbReference type="ChEBI" id="CHEBI:190135"/>
    </ligand>
</feature>
<dbReference type="EMBL" id="DSFP01000030">
    <property type="protein sequence ID" value="HEW45559.1"/>
    <property type="molecule type" value="Genomic_DNA"/>
</dbReference>
<feature type="binding site" evidence="1">
    <location>
        <position position="193"/>
    </location>
    <ligand>
        <name>[2Fe-2S] cluster</name>
        <dbReference type="ChEBI" id="CHEBI:190135"/>
    </ligand>
</feature>
<dbReference type="Pfam" id="PF10418">
    <property type="entry name" value="DHODB_Fe-S_bind"/>
    <property type="match status" value="1"/>
</dbReference>
<keyword evidence="1" id="KW-0408">Iron</keyword>
<dbReference type="GO" id="GO:0046872">
    <property type="term" value="F:metal ion binding"/>
    <property type="evidence" value="ECO:0007669"/>
    <property type="project" value="UniProtKB-KW"/>
</dbReference>
<evidence type="ECO:0000259" key="2">
    <source>
        <dbReference type="Pfam" id="PF10418"/>
    </source>
</evidence>
<name>A0A7C2V9J2_9AQUI</name>
<dbReference type="AlphaFoldDB" id="A0A7C2V9J2"/>
<dbReference type="PIRSF" id="PIRSF006816">
    <property type="entry name" value="Cyc3_hyd_g"/>
    <property type="match status" value="1"/>
</dbReference>
<dbReference type="InterPro" id="IPR012165">
    <property type="entry name" value="Cyt_c3_hydrogenase_gsu"/>
</dbReference>